<proteinExistence type="predicted"/>
<evidence type="ECO:0000313" key="1">
    <source>
        <dbReference type="EMBL" id="VEA39372.1"/>
    </source>
</evidence>
<accession>A0A3S4FR54</accession>
<sequence length="116" mass="13201">MIITGRPSRRRDTADDGFVIRIGAIARQLIKLIKRQTDIIQGVRTLRMARQLGYLPCAEIGEDFARQFYAFFAQAMDFFIDINIQFLILAAYRSQRIDFSLPALLSAVQNQGNSDS</sequence>
<evidence type="ECO:0000313" key="2">
    <source>
        <dbReference type="Proteomes" id="UP000277214"/>
    </source>
</evidence>
<organism evidence="1 2">
    <name type="scientific">Salmonella enterica I</name>
    <dbReference type="NCBI Taxonomy" id="59201"/>
    <lineage>
        <taxon>Bacteria</taxon>
        <taxon>Pseudomonadati</taxon>
        <taxon>Pseudomonadota</taxon>
        <taxon>Gammaproteobacteria</taxon>
        <taxon>Enterobacterales</taxon>
        <taxon>Enterobacteriaceae</taxon>
        <taxon>Salmonella</taxon>
    </lineage>
</organism>
<dbReference type="EMBL" id="LR134149">
    <property type="protein sequence ID" value="VEA39372.1"/>
    <property type="molecule type" value="Genomic_DNA"/>
</dbReference>
<dbReference type="AlphaFoldDB" id="A0A3S4FR54"/>
<name>A0A3S4FR54_SALET</name>
<protein>
    <submittedName>
        <fullName evidence="1">Uncharacterized protein</fullName>
    </submittedName>
</protein>
<dbReference type="Proteomes" id="UP000277214">
    <property type="component" value="Chromosome 1"/>
</dbReference>
<gene>
    <name evidence="1" type="ORF">NCTC8272_03110</name>
</gene>
<reference evidence="1 2" key="1">
    <citation type="submission" date="2018-12" db="EMBL/GenBank/DDBJ databases">
        <authorList>
            <consortium name="Pathogen Informatics"/>
        </authorList>
    </citation>
    <scope>NUCLEOTIDE SEQUENCE [LARGE SCALE GENOMIC DNA]</scope>
    <source>
        <strain evidence="1 2">NCTC8272</strain>
    </source>
</reference>